<dbReference type="Proteomes" id="UP000285908">
    <property type="component" value="Unassembled WGS sequence"/>
</dbReference>
<evidence type="ECO:0000313" key="4">
    <source>
        <dbReference type="Proteomes" id="UP000285908"/>
    </source>
</evidence>
<feature type="compositionally biased region" description="Acidic residues" evidence="1">
    <location>
        <begin position="309"/>
        <end position="328"/>
    </location>
</feature>
<evidence type="ECO:0000313" key="3">
    <source>
        <dbReference type="EMBL" id="RVV99013.1"/>
    </source>
</evidence>
<gene>
    <name evidence="3" type="ORF">EKE94_09060</name>
</gene>
<protein>
    <recommendedName>
        <fullName evidence="5">Sel1 repeat family protein</fullName>
    </recommendedName>
</protein>
<reference evidence="3 4" key="1">
    <citation type="submission" date="2018-11" db="EMBL/GenBank/DDBJ databases">
        <title>Mesobaculum littorinae gen. nov., sp. nov., isolated from Littorina scabra that represents a novel genus of the order Rhodobacteraceae.</title>
        <authorList>
            <person name="Li F."/>
        </authorList>
    </citation>
    <scope>NUCLEOTIDE SEQUENCE [LARGE SCALE GENOMIC DNA]</scope>
    <source>
        <strain evidence="3 4">M0103</strain>
    </source>
</reference>
<proteinExistence type="predicted"/>
<feature type="signal peptide" evidence="2">
    <location>
        <begin position="1"/>
        <end position="26"/>
    </location>
</feature>
<evidence type="ECO:0000256" key="2">
    <source>
        <dbReference type="SAM" id="SignalP"/>
    </source>
</evidence>
<dbReference type="InterPro" id="IPR011990">
    <property type="entry name" value="TPR-like_helical_dom_sf"/>
</dbReference>
<evidence type="ECO:0008006" key="5">
    <source>
        <dbReference type="Google" id="ProtNLM"/>
    </source>
</evidence>
<dbReference type="EMBL" id="RQXX01000002">
    <property type="protein sequence ID" value="RVV99013.1"/>
    <property type="molecule type" value="Genomic_DNA"/>
</dbReference>
<accession>A0A438AJP9</accession>
<feature type="chain" id="PRO_5019386034" description="Sel1 repeat family protein" evidence="2">
    <location>
        <begin position="27"/>
        <end position="623"/>
    </location>
</feature>
<evidence type="ECO:0000256" key="1">
    <source>
        <dbReference type="SAM" id="MobiDB-lite"/>
    </source>
</evidence>
<dbReference type="Gene3D" id="1.25.40.10">
    <property type="entry name" value="Tetratricopeptide repeat domain"/>
    <property type="match status" value="1"/>
</dbReference>
<organism evidence="3 4">
    <name type="scientific">Mesobaculum littorinae</name>
    <dbReference type="NCBI Taxonomy" id="2486419"/>
    <lineage>
        <taxon>Bacteria</taxon>
        <taxon>Pseudomonadati</taxon>
        <taxon>Pseudomonadota</taxon>
        <taxon>Alphaproteobacteria</taxon>
        <taxon>Rhodobacterales</taxon>
        <taxon>Roseobacteraceae</taxon>
        <taxon>Mesobaculum</taxon>
    </lineage>
</organism>
<dbReference type="AlphaFoldDB" id="A0A438AJP9"/>
<feature type="compositionally biased region" description="Acidic residues" evidence="1">
    <location>
        <begin position="270"/>
        <end position="284"/>
    </location>
</feature>
<feature type="region of interest" description="Disordered" evidence="1">
    <location>
        <begin position="260"/>
        <end position="334"/>
    </location>
</feature>
<dbReference type="OrthoDB" id="7802477at2"/>
<dbReference type="RefSeq" id="WP_127906246.1">
    <property type="nucleotide sequence ID" value="NZ_RQXX01000002.1"/>
</dbReference>
<name>A0A438AJP9_9RHOB</name>
<sequence length="623" mass="65804">MPRSLVTSALSATALSAALAPGAAGATTWGEFFSLYGPDQVAQRLFQLALVSTRTVTELSYSDLSVDVAAGQISLQDIDMWPYVEWSDGYDCHVQIDRVTLRTAPPDSPETIRMSAQAAGVTATPECLPPSARPMVVGLGFGDITVPRLTIDGVYDMPSSGADLHIFAELSEGFAVDATTELDYIWFSPPRSYGMDDSMDYQYQPNVEPVMFLRGIELTVEDLGGLDKLSPMFPPAFTDPDTAGAAISGMLTSMLEDMNAQAAAPAVPEEPFDPFEDPYSDEDPFASPDGMPPAPEDEGQLLPPGAEAPQDDDAAPEGPDDMADDIPEEPAAPSPEEIALTPEQEAFVASAAEAWPAFVGDGRRLTVGARSTHDYGTFIDVTGDSIDTAFLFADLTPTVSTAPRVARNAVPAELLSRAIEGDADTLSEEDRRRVGMAVLTGDGAPRSVERGVALLSGLAEAGDGAAALALAQALRDTDAQAAYRWALLAGAADAHGAAAQLDRMEAELGFDSVLELQQQAAGDPEAQTEGVDLTSVAALRDAAFARLSGRGAVRSYPMAVYWASLAKAAGDREAADVLDQIDARVRRADPQAQARWQEAEAEAADRALQAWIDGDLPAEFGGR</sequence>
<keyword evidence="2" id="KW-0732">Signal</keyword>
<comment type="caution">
    <text evidence="3">The sequence shown here is derived from an EMBL/GenBank/DDBJ whole genome shotgun (WGS) entry which is preliminary data.</text>
</comment>
<keyword evidence="4" id="KW-1185">Reference proteome</keyword>